<accession>A0A8S2A640</accession>
<gene>
    <name evidence="1" type="ORF">AARE701A_LOCUS9520</name>
</gene>
<proteinExistence type="predicted"/>
<name>A0A8S2A640_ARAAE</name>
<keyword evidence="2" id="KW-1185">Reference proteome</keyword>
<sequence>MNWNLHRKNTEWEMMQQSKRFCKEMSTRIIRINYAGDGDMEAAAGDEAIAVNDAETALAGDEAATTGIKPLRVEITSISPVNTLIQFGPALLRELLELPFPRLEQLTRWPYLFLWALDNSVRNWAGRQRVLSKVNRKNGWRVRKVTAAICCFARAGEANTHTLAISLKKDVLMIDLESAERPKEGGKAIPLKLTRLRSKRSRYEESAPLHRDRGIRIRDGISGHHNLLHDRNLASTIKNGALSCQAMDAAAKECHDVYKLVELIA</sequence>
<dbReference type="Proteomes" id="UP000682877">
    <property type="component" value="Chromosome 4"/>
</dbReference>
<evidence type="ECO:0000313" key="2">
    <source>
        <dbReference type="Proteomes" id="UP000682877"/>
    </source>
</evidence>
<organism evidence="1 2">
    <name type="scientific">Arabidopsis arenosa</name>
    <name type="common">Sand rock-cress</name>
    <name type="synonym">Cardaminopsis arenosa</name>
    <dbReference type="NCBI Taxonomy" id="38785"/>
    <lineage>
        <taxon>Eukaryota</taxon>
        <taxon>Viridiplantae</taxon>
        <taxon>Streptophyta</taxon>
        <taxon>Embryophyta</taxon>
        <taxon>Tracheophyta</taxon>
        <taxon>Spermatophyta</taxon>
        <taxon>Magnoliopsida</taxon>
        <taxon>eudicotyledons</taxon>
        <taxon>Gunneridae</taxon>
        <taxon>Pentapetalae</taxon>
        <taxon>rosids</taxon>
        <taxon>malvids</taxon>
        <taxon>Brassicales</taxon>
        <taxon>Brassicaceae</taxon>
        <taxon>Camelineae</taxon>
        <taxon>Arabidopsis</taxon>
    </lineage>
</organism>
<protein>
    <submittedName>
        <fullName evidence="1">Uncharacterized protein</fullName>
    </submittedName>
</protein>
<reference evidence="1" key="1">
    <citation type="submission" date="2021-01" db="EMBL/GenBank/DDBJ databases">
        <authorList>
            <person name="Bezrukov I."/>
        </authorList>
    </citation>
    <scope>NUCLEOTIDE SEQUENCE</scope>
</reference>
<dbReference type="AlphaFoldDB" id="A0A8S2A640"/>
<evidence type="ECO:0000313" key="1">
    <source>
        <dbReference type="EMBL" id="CAE6007623.1"/>
    </source>
</evidence>
<dbReference type="EMBL" id="LR999454">
    <property type="protein sequence ID" value="CAE6007623.1"/>
    <property type="molecule type" value="Genomic_DNA"/>
</dbReference>